<comment type="caution">
    <text evidence="3">The sequence shown here is derived from an EMBL/GenBank/DDBJ whole genome shotgun (WGS) entry which is preliminary data.</text>
</comment>
<feature type="non-terminal residue" evidence="3">
    <location>
        <position position="1"/>
    </location>
</feature>
<dbReference type="EMBL" id="CAJOBP010065134">
    <property type="protein sequence ID" value="CAF4864165.1"/>
    <property type="molecule type" value="Genomic_DNA"/>
</dbReference>
<evidence type="ECO:0000313" key="4">
    <source>
        <dbReference type="Proteomes" id="UP000663873"/>
    </source>
</evidence>
<accession>A0A821SYQ2</accession>
<evidence type="ECO:0000313" key="2">
    <source>
        <dbReference type="EMBL" id="CAF4864028.1"/>
    </source>
</evidence>
<dbReference type="Proteomes" id="UP000663873">
    <property type="component" value="Unassembled WGS sequence"/>
</dbReference>
<evidence type="ECO:0000259" key="1">
    <source>
        <dbReference type="Pfam" id="PF19434"/>
    </source>
</evidence>
<dbReference type="Pfam" id="PF19434">
    <property type="entry name" value="OPA1_C"/>
    <property type="match status" value="1"/>
</dbReference>
<name>A0A821SYQ2_9BILA</name>
<protein>
    <recommendedName>
        <fullName evidence="1">Dynamin-like GTPase OPA1 C-terminal domain-containing protein</fullName>
    </recommendedName>
</protein>
<dbReference type="InterPro" id="IPR045817">
    <property type="entry name" value="OPA1_C"/>
</dbReference>
<proteinExistence type="predicted"/>
<keyword evidence="4" id="KW-1185">Reference proteome</keyword>
<organism evidence="3 4">
    <name type="scientific">Rotaria socialis</name>
    <dbReference type="NCBI Taxonomy" id="392032"/>
    <lineage>
        <taxon>Eukaryota</taxon>
        <taxon>Metazoa</taxon>
        <taxon>Spiralia</taxon>
        <taxon>Gnathifera</taxon>
        <taxon>Rotifera</taxon>
        <taxon>Eurotatoria</taxon>
        <taxon>Bdelloidea</taxon>
        <taxon>Philodinida</taxon>
        <taxon>Philodinidae</taxon>
        <taxon>Rotaria</taxon>
    </lineage>
</organism>
<reference evidence="3" key="1">
    <citation type="submission" date="2021-02" db="EMBL/GenBank/DDBJ databases">
        <authorList>
            <person name="Nowell W R."/>
        </authorList>
    </citation>
    <scope>NUCLEOTIDE SEQUENCE</scope>
</reference>
<dbReference type="EMBL" id="CAJOBP010065072">
    <property type="protein sequence ID" value="CAF4864028.1"/>
    <property type="molecule type" value="Genomic_DNA"/>
</dbReference>
<evidence type="ECO:0000313" key="3">
    <source>
        <dbReference type="EMBL" id="CAF4864165.1"/>
    </source>
</evidence>
<feature type="domain" description="Dynamin-like GTPase OPA1 C-terminal" evidence="1">
    <location>
        <begin position="1"/>
        <end position="55"/>
    </location>
</feature>
<gene>
    <name evidence="2" type="ORF">UJA718_LOCUS44002</name>
    <name evidence="3" type="ORF">UJA718_LOCUS44006</name>
</gene>
<sequence length="55" mass="6356">MSNFIFDDVFLTAAQAESISDFNTTVDVKLQQWAEKELPRQCIDIGQFVLLDEFQ</sequence>
<dbReference type="AlphaFoldDB" id="A0A821SYQ2"/>